<evidence type="ECO:0008006" key="10">
    <source>
        <dbReference type="Google" id="ProtNLM"/>
    </source>
</evidence>
<evidence type="ECO:0000256" key="3">
    <source>
        <dbReference type="ARBA" id="ARBA00022448"/>
    </source>
</evidence>
<comment type="subcellular location">
    <subcellularLocation>
        <location evidence="1">Membrane</location>
        <topology evidence="1">Peripheral membrane protein</topology>
    </subcellularLocation>
</comment>
<sequence length="270" mass="30345">ANIRLIRRRIKGIQSTAKITRAMEMIATLKMRRAQERGLAGRPYSDKITQVLADLAALPGEVEALHPLLQRRPVNKIAVVHITPDRGLCGGLNANINRRTASLILEQSIPVTLIAIGRKGFDFMRRYERDIRAEFTRLGDRPSLLDTLPISRIIIDDYTNGVIDLVYLVYAQFISTMVQRPVMQQILPVEPAAIPTAQNVDYIYEPGPAAVLGELLPRFVEMQVYHAILESIASEQSARMVAMRNATDNANELIEELTLMYNKARQESIT</sequence>
<dbReference type="Gene3D" id="3.40.1380.10">
    <property type="match status" value="1"/>
</dbReference>
<gene>
    <name evidence="9" type="ORF">S06H3_36920</name>
</gene>
<name>X1LK23_9ZZZZ</name>
<keyword evidence="6" id="KW-0472">Membrane</keyword>
<dbReference type="Pfam" id="PF00231">
    <property type="entry name" value="ATP-synt"/>
    <property type="match status" value="1"/>
</dbReference>
<dbReference type="NCBIfam" id="TIGR01146">
    <property type="entry name" value="ATPsyn_F1gamma"/>
    <property type="match status" value="1"/>
</dbReference>
<evidence type="ECO:0000313" key="9">
    <source>
        <dbReference type="EMBL" id="GAI19727.1"/>
    </source>
</evidence>
<feature type="non-terminal residue" evidence="9">
    <location>
        <position position="1"/>
    </location>
</feature>
<protein>
    <recommendedName>
        <fullName evidence="10">F0F1 ATP synthase subunit gamma</fullName>
    </recommendedName>
</protein>
<dbReference type="CDD" id="cd12151">
    <property type="entry name" value="F1-ATPase_gamma"/>
    <property type="match status" value="1"/>
</dbReference>
<dbReference type="PRINTS" id="PR00126">
    <property type="entry name" value="ATPASEGAMMA"/>
</dbReference>
<evidence type="ECO:0000256" key="6">
    <source>
        <dbReference type="ARBA" id="ARBA00023136"/>
    </source>
</evidence>
<accession>X1LK23</accession>
<dbReference type="HAMAP" id="MF_00815">
    <property type="entry name" value="ATP_synth_gamma_bact"/>
    <property type="match status" value="1"/>
</dbReference>
<dbReference type="AlphaFoldDB" id="X1LK23"/>
<organism evidence="9">
    <name type="scientific">marine sediment metagenome</name>
    <dbReference type="NCBI Taxonomy" id="412755"/>
    <lineage>
        <taxon>unclassified sequences</taxon>
        <taxon>metagenomes</taxon>
        <taxon>ecological metagenomes</taxon>
    </lineage>
</organism>
<dbReference type="SUPFAM" id="SSF52943">
    <property type="entry name" value="ATP synthase (F1-ATPase), gamma subunit"/>
    <property type="match status" value="1"/>
</dbReference>
<evidence type="ECO:0000256" key="5">
    <source>
        <dbReference type="ARBA" id="ARBA00023065"/>
    </source>
</evidence>
<dbReference type="GO" id="GO:0046933">
    <property type="term" value="F:proton-transporting ATP synthase activity, rotational mechanism"/>
    <property type="evidence" value="ECO:0007669"/>
    <property type="project" value="InterPro"/>
</dbReference>
<keyword evidence="3" id="KW-0813">Transport</keyword>
<dbReference type="Gene3D" id="1.10.287.80">
    <property type="entry name" value="ATP synthase, gamma subunit, helix hairpin domain"/>
    <property type="match status" value="1"/>
</dbReference>
<evidence type="ECO:0000256" key="1">
    <source>
        <dbReference type="ARBA" id="ARBA00004170"/>
    </source>
</evidence>
<keyword evidence="4" id="KW-0375">Hydrogen ion transport</keyword>
<dbReference type="InterPro" id="IPR035968">
    <property type="entry name" value="ATP_synth_F1_ATPase_gsu"/>
</dbReference>
<dbReference type="GO" id="GO:0045259">
    <property type="term" value="C:proton-transporting ATP synthase complex"/>
    <property type="evidence" value="ECO:0007669"/>
    <property type="project" value="UniProtKB-KW"/>
</dbReference>
<feature type="non-terminal residue" evidence="9">
    <location>
        <position position="270"/>
    </location>
</feature>
<evidence type="ECO:0000256" key="8">
    <source>
        <dbReference type="ARBA" id="ARBA00023310"/>
    </source>
</evidence>
<dbReference type="PANTHER" id="PTHR11693">
    <property type="entry name" value="ATP SYNTHASE GAMMA CHAIN"/>
    <property type="match status" value="1"/>
</dbReference>
<evidence type="ECO:0000256" key="2">
    <source>
        <dbReference type="ARBA" id="ARBA00007681"/>
    </source>
</evidence>
<dbReference type="InterPro" id="IPR000131">
    <property type="entry name" value="ATP_synth_F1_gsu"/>
</dbReference>
<dbReference type="PANTHER" id="PTHR11693:SF22">
    <property type="entry name" value="ATP SYNTHASE SUBUNIT GAMMA, MITOCHONDRIAL"/>
    <property type="match status" value="1"/>
</dbReference>
<comment type="caution">
    <text evidence="9">The sequence shown here is derived from an EMBL/GenBank/DDBJ whole genome shotgun (WGS) entry which is preliminary data.</text>
</comment>
<comment type="similarity">
    <text evidence="2">Belongs to the ATPase gamma chain family.</text>
</comment>
<dbReference type="EMBL" id="BARV01022382">
    <property type="protein sequence ID" value="GAI19727.1"/>
    <property type="molecule type" value="Genomic_DNA"/>
</dbReference>
<keyword evidence="8" id="KW-0066">ATP synthesis</keyword>
<keyword evidence="7" id="KW-0139">CF(1)</keyword>
<evidence type="ECO:0000256" key="4">
    <source>
        <dbReference type="ARBA" id="ARBA00022781"/>
    </source>
</evidence>
<proteinExistence type="inferred from homology"/>
<reference evidence="9" key="1">
    <citation type="journal article" date="2014" name="Front. Microbiol.">
        <title>High frequency of phylogenetically diverse reductive dehalogenase-homologous genes in deep subseafloor sedimentary metagenomes.</title>
        <authorList>
            <person name="Kawai M."/>
            <person name="Futagami T."/>
            <person name="Toyoda A."/>
            <person name="Takaki Y."/>
            <person name="Nishi S."/>
            <person name="Hori S."/>
            <person name="Arai W."/>
            <person name="Tsubouchi T."/>
            <person name="Morono Y."/>
            <person name="Uchiyama I."/>
            <person name="Ito T."/>
            <person name="Fujiyama A."/>
            <person name="Inagaki F."/>
            <person name="Takami H."/>
        </authorList>
    </citation>
    <scope>NUCLEOTIDE SEQUENCE</scope>
    <source>
        <strain evidence="9">Expedition CK06-06</strain>
    </source>
</reference>
<keyword evidence="5" id="KW-0406">Ion transport</keyword>
<evidence type="ECO:0000256" key="7">
    <source>
        <dbReference type="ARBA" id="ARBA00023196"/>
    </source>
</evidence>